<reference evidence="3" key="1">
    <citation type="submission" date="2022-10" db="EMBL/GenBank/DDBJ databases">
        <authorList>
            <person name="Yu W.X."/>
        </authorList>
    </citation>
    <scope>NUCLEOTIDE SEQUENCE</scope>
    <source>
        <strain evidence="3">AAT</strain>
    </source>
</reference>
<protein>
    <submittedName>
        <fullName evidence="3">Sirohydrochlorin cobaltochelatase</fullName>
    </submittedName>
</protein>
<dbReference type="AlphaFoldDB" id="A0AAE3M4T4"/>
<dbReference type="PIRSF" id="PIRSF033579">
    <property type="entry name" value="Anaer_Co_chel"/>
    <property type="match status" value="1"/>
</dbReference>
<feature type="binding site" evidence="2">
    <location>
        <position position="204"/>
    </location>
    <ligand>
        <name>Co(2+)</name>
        <dbReference type="ChEBI" id="CHEBI:48828"/>
    </ligand>
</feature>
<dbReference type="InterPro" id="IPR010388">
    <property type="entry name" value="Anaerobic_Co-chelatase"/>
</dbReference>
<dbReference type="CDD" id="cd03413">
    <property type="entry name" value="CbiK_C"/>
    <property type="match status" value="1"/>
</dbReference>
<gene>
    <name evidence="3" type="ORF">OM075_11635</name>
</gene>
<dbReference type="GO" id="GO:0016852">
    <property type="term" value="F:sirohydrochlorin cobaltochelatase activity"/>
    <property type="evidence" value="ECO:0007669"/>
    <property type="project" value="InterPro"/>
</dbReference>
<name>A0AAE3M4T4_9BACT</name>
<dbReference type="Gene3D" id="3.40.50.1400">
    <property type="match status" value="2"/>
</dbReference>
<evidence type="ECO:0000313" key="4">
    <source>
        <dbReference type="Proteomes" id="UP001209229"/>
    </source>
</evidence>
<dbReference type="RefSeq" id="WP_301190689.1">
    <property type="nucleotide sequence ID" value="NZ_JAPDPJ010000024.1"/>
</dbReference>
<dbReference type="Proteomes" id="UP001209229">
    <property type="component" value="Unassembled WGS sequence"/>
</dbReference>
<feature type="active site" description="Proton acceptor" evidence="1">
    <location>
        <position position="174"/>
    </location>
</feature>
<feature type="binding site" evidence="2">
    <location>
        <position position="236"/>
    </location>
    <ligand>
        <name>Co(2+)</name>
        <dbReference type="ChEBI" id="CHEBI:48828"/>
    </ligand>
</feature>
<keyword evidence="4" id="KW-1185">Reference proteome</keyword>
<evidence type="ECO:0000256" key="1">
    <source>
        <dbReference type="PIRSR" id="PIRSR033579-1"/>
    </source>
</evidence>
<keyword evidence="2" id="KW-0479">Metal-binding</keyword>
<dbReference type="GO" id="GO:0046872">
    <property type="term" value="F:metal ion binding"/>
    <property type="evidence" value="ECO:0007669"/>
    <property type="project" value="UniProtKB-KW"/>
</dbReference>
<feature type="binding site" evidence="2">
    <location>
        <position position="174"/>
    </location>
    <ligand>
        <name>Co(2+)</name>
        <dbReference type="ChEBI" id="CHEBI:48828"/>
    </ligand>
</feature>
<comment type="caution">
    <text evidence="3">The sequence shown here is derived from an EMBL/GenBank/DDBJ whole genome shotgun (WGS) entry which is preliminary data.</text>
</comment>
<evidence type="ECO:0000313" key="3">
    <source>
        <dbReference type="EMBL" id="MCW3787124.1"/>
    </source>
</evidence>
<keyword evidence="2" id="KW-0170">Cobalt</keyword>
<dbReference type="CDD" id="cd03412">
    <property type="entry name" value="CbiK_N"/>
    <property type="match status" value="1"/>
</dbReference>
<dbReference type="GO" id="GO:0019251">
    <property type="term" value="P:anaerobic cobalamin biosynthetic process"/>
    <property type="evidence" value="ECO:0007669"/>
    <property type="project" value="InterPro"/>
</dbReference>
<organism evidence="3 4">
    <name type="scientific">Plebeiibacterium sediminum</name>
    <dbReference type="NCBI Taxonomy" id="2992112"/>
    <lineage>
        <taxon>Bacteria</taxon>
        <taxon>Pseudomonadati</taxon>
        <taxon>Bacteroidota</taxon>
        <taxon>Bacteroidia</taxon>
        <taxon>Marinilabiliales</taxon>
        <taxon>Marinilabiliaceae</taxon>
        <taxon>Plebeiibacterium</taxon>
    </lineage>
</organism>
<dbReference type="Pfam" id="PF06180">
    <property type="entry name" value="CbiK"/>
    <property type="match status" value="1"/>
</dbReference>
<dbReference type="EMBL" id="JAPDPJ010000024">
    <property type="protein sequence ID" value="MCW3787124.1"/>
    <property type="molecule type" value="Genomic_DNA"/>
</dbReference>
<accession>A0AAE3M4T4</accession>
<proteinExistence type="predicted"/>
<evidence type="ECO:0000256" key="2">
    <source>
        <dbReference type="PIRSR" id="PIRSR033579-3"/>
    </source>
</evidence>
<sequence>MTKRIVFLSMFTLLFAMTHQNIKAQKMKTKGILLVSFGSSYPEAQAAFQNIEEETLKSFPDTKIYWAYTSKFIRRKLARNGKYIDSPAQALARMSEDGITHIAVQSLHVIPGSEYHDLQTTVDAFAVIPKGPQKIILGDPLLYNNQDNKELAEALKDIFSAQLHKHEALLFMGHGTSHFSNIYYPGFEYYLQKQMPQAYMGTVEGYPELGDVIESLHKEKIKNVILAPFMTVCGDHVQNDMVGEEKESWKSMLEAEGFTVTPSLKGLAEYDNIVSIYIKHLKKSWDELDQ</sequence>
<dbReference type="SUPFAM" id="SSF53800">
    <property type="entry name" value="Chelatase"/>
    <property type="match status" value="1"/>
</dbReference>